<evidence type="ECO:0000313" key="2">
    <source>
        <dbReference type="Proteomes" id="UP000178946"/>
    </source>
</evidence>
<reference evidence="1 2" key="1">
    <citation type="journal article" date="2016" name="Nat. Commun.">
        <title>Thousands of microbial genomes shed light on interconnected biogeochemical processes in an aquifer system.</title>
        <authorList>
            <person name="Anantharaman K."/>
            <person name="Brown C.T."/>
            <person name="Hug L.A."/>
            <person name="Sharon I."/>
            <person name="Castelle C.J."/>
            <person name="Probst A.J."/>
            <person name="Thomas B.C."/>
            <person name="Singh A."/>
            <person name="Wilkins M.J."/>
            <person name="Karaoz U."/>
            <person name="Brodie E.L."/>
            <person name="Williams K.H."/>
            <person name="Hubbard S.S."/>
            <person name="Banfield J.F."/>
        </authorList>
    </citation>
    <scope>NUCLEOTIDE SEQUENCE [LARGE SCALE GENOMIC DNA]</scope>
</reference>
<evidence type="ECO:0000313" key="1">
    <source>
        <dbReference type="EMBL" id="OGM90657.1"/>
    </source>
</evidence>
<protein>
    <submittedName>
        <fullName evidence="1">Uncharacterized protein</fullName>
    </submittedName>
</protein>
<organism evidence="1 2">
    <name type="scientific">Candidatus Wolfebacteria bacterium RIFCSPLOWO2_01_FULL_45_19</name>
    <dbReference type="NCBI Taxonomy" id="1802557"/>
    <lineage>
        <taxon>Bacteria</taxon>
        <taxon>Candidatus Wolfeibacteriota</taxon>
    </lineage>
</organism>
<comment type="caution">
    <text evidence="1">The sequence shown here is derived from an EMBL/GenBank/DDBJ whole genome shotgun (WGS) entry which is preliminary data.</text>
</comment>
<accession>A0A1F8DPV4</accession>
<dbReference type="AlphaFoldDB" id="A0A1F8DPV4"/>
<dbReference type="EMBL" id="MGIR01000010">
    <property type="protein sequence ID" value="OGM90657.1"/>
    <property type="molecule type" value="Genomic_DNA"/>
</dbReference>
<proteinExistence type="predicted"/>
<dbReference type="Proteomes" id="UP000178946">
    <property type="component" value="Unassembled WGS sequence"/>
</dbReference>
<gene>
    <name evidence="1" type="ORF">A3A20_00940</name>
</gene>
<name>A0A1F8DPV4_9BACT</name>
<sequence length="94" mass="10875">MNGMPDFIGSKEACTVYYVCLKCNKPCDVAASKSQKRIEEIERRLNFQGKILQKLVKFFDGITIHPVKGVILTSEKKRQLAELNEMEQKHFQKK</sequence>